<protein>
    <submittedName>
        <fullName evidence="4">FecR family protein</fullName>
    </submittedName>
</protein>
<proteinExistence type="predicted"/>
<organism evidence="4 5">
    <name type="scientific">Chitinophaga niastensis</name>
    <dbReference type="NCBI Taxonomy" id="536980"/>
    <lineage>
        <taxon>Bacteria</taxon>
        <taxon>Pseudomonadati</taxon>
        <taxon>Bacteroidota</taxon>
        <taxon>Chitinophagia</taxon>
        <taxon>Chitinophagales</taxon>
        <taxon>Chitinophagaceae</taxon>
        <taxon>Chitinophaga</taxon>
    </lineage>
</organism>
<keyword evidence="1" id="KW-0812">Transmembrane</keyword>
<name>A0A2P8HDS4_CHINA</name>
<evidence type="ECO:0000313" key="4">
    <source>
        <dbReference type="EMBL" id="PSL44281.1"/>
    </source>
</evidence>
<dbReference type="OrthoDB" id="1452822at2"/>
<feature type="transmembrane region" description="Helical" evidence="1">
    <location>
        <begin position="88"/>
        <end position="105"/>
    </location>
</feature>
<dbReference type="Pfam" id="PF04773">
    <property type="entry name" value="FecR"/>
    <property type="match status" value="1"/>
</dbReference>
<feature type="domain" description="Protein FecR C-terminal" evidence="3">
    <location>
        <begin position="252"/>
        <end position="321"/>
    </location>
</feature>
<evidence type="ECO:0000256" key="1">
    <source>
        <dbReference type="SAM" id="Phobius"/>
    </source>
</evidence>
<dbReference type="EMBL" id="PYAW01000006">
    <property type="protein sequence ID" value="PSL44281.1"/>
    <property type="molecule type" value="Genomic_DNA"/>
</dbReference>
<dbReference type="GO" id="GO:0016989">
    <property type="term" value="F:sigma factor antagonist activity"/>
    <property type="evidence" value="ECO:0007669"/>
    <property type="project" value="TreeGrafter"/>
</dbReference>
<dbReference type="Proteomes" id="UP000240971">
    <property type="component" value="Unassembled WGS sequence"/>
</dbReference>
<dbReference type="PANTHER" id="PTHR30273">
    <property type="entry name" value="PERIPLASMIC SIGNAL SENSOR AND SIGMA FACTOR ACTIVATOR FECR-RELATED"/>
    <property type="match status" value="1"/>
</dbReference>
<dbReference type="PANTHER" id="PTHR30273:SF2">
    <property type="entry name" value="PROTEIN FECR"/>
    <property type="match status" value="1"/>
</dbReference>
<dbReference type="Gene3D" id="2.60.120.1440">
    <property type="match status" value="1"/>
</dbReference>
<feature type="domain" description="FecR protein" evidence="2">
    <location>
        <begin position="123"/>
        <end position="207"/>
    </location>
</feature>
<evidence type="ECO:0000259" key="3">
    <source>
        <dbReference type="Pfam" id="PF16344"/>
    </source>
</evidence>
<dbReference type="AlphaFoldDB" id="A0A2P8HDS4"/>
<dbReference type="PIRSF" id="PIRSF018266">
    <property type="entry name" value="FecR"/>
    <property type="match status" value="1"/>
</dbReference>
<evidence type="ECO:0000313" key="5">
    <source>
        <dbReference type="Proteomes" id="UP000240971"/>
    </source>
</evidence>
<keyword evidence="1" id="KW-1133">Transmembrane helix</keyword>
<dbReference type="InterPro" id="IPR012373">
    <property type="entry name" value="Ferrdict_sens_TM"/>
</dbReference>
<dbReference type="InterPro" id="IPR006860">
    <property type="entry name" value="FecR"/>
</dbReference>
<comment type="caution">
    <text evidence="4">The sequence shown here is derived from an EMBL/GenBank/DDBJ whole genome shotgun (WGS) entry which is preliminary data.</text>
</comment>
<dbReference type="Gene3D" id="3.55.50.30">
    <property type="match status" value="1"/>
</dbReference>
<accession>A0A2P8HDS4</accession>
<keyword evidence="5" id="KW-1185">Reference proteome</keyword>
<gene>
    <name evidence="4" type="ORF">CLV51_106147</name>
</gene>
<sequence>MEPDIHIANIIGKHLNHEASAEENACLQEWLMADPVNQEEYAAYQSIWQNSDMLLTNKMFDIQQAWTKINTRIHTSGRIFNMHTWKKLGAAAAVITIIAMVAWGFQRMYGPAAIQHLSARYDNQQVVLPDGTLVHLRKGTMLSYPRSFDTKERLISLEGEGFFEVAARAAAPFRISTPLAMVEVLGTSFFVNTAASTDKITVSSGKVMFAEKNNRQHHIILSAGQTATLSGKQFTEGNVTDANDQSWQTGILEFRNTLLQEVVNKLSDYYHVNIVLSDEVKDVQSQLRINVRFVHQPLEEALEEIKLTTGLGIKKEHQRIILYRP</sequence>
<keyword evidence="1" id="KW-0472">Membrane</keyword>
<dbReference type="RefSeq" id="WP_158267129.1">
    <property type="nucleotide sequence ID" value="NZ_PYAW01000006.1"/>
</dbReference>
<dbReference type="InterPro" id="IPR032508">
    <property type="entry name" value="FecR_C"/>
</dbReference>
<reference evidence="4 5" key="1">
    <citation type="submission" date="2018-03" db="EMBL/GenBank/DDBJ databases">
        <title>Genomic Encyclopedia of Archaeal and Bacterial Type Strains, Phase II (KMG-II): from individual species to whole genera.</title>
        <authorList>
            <person name="Goeker M."/>
        </authorList>
    </citation>
    <scope>NUCLEOTIDE SEQUENCE [LARGE SCALE GENOMIC DNA]</scope>
    <source>
        <strain evidence="4 5">DSM 24859</strain>
    </source>
</reference>
<dbReference type="Pfam" id="PF16344">
    <property type="entry name" value="FecR_C"/>
    <property type="match status" value="1"/>
</dbReference>
<evidence type="ECO:0000259" key="2">
    <source>
        <dbReference type="Pfam" id="PF04773"/>
    </source>
</evidence>